<organism evidence="2 3">
    <name type="scientific">Conidiobolus coronatus (strain ATCC 28846 / CBS 209.66 / NRRL 28638)</name>
    <name type="common">Delacroixia coronata</name>
    <dbReference type="NCBI Taxonomy" id="796925"/>
    <lineage>
        <taxon>Eukaryota</taxon>
        <taxon>Fungi</taxon>
        <taxon>Fungi incertae sedis</taxon>
        <taxon>Zoopagomycota</taxon>
        <taxon>Entomophthoromycotina</taxon>
        <taxon>Entomophthoromycetes</taxon>
        <taxon>Entomophthorales</taxon>
        <taxon>Ancylistaceae</taxon>
        <taxon>Conidiobolus</taxon>
    </lineage>
</organism>
<accession>A0A137P4B7</accession>
<protein>
    <submittedName>
        <fullName evidence="2">Uncharacterized protein</fullName>
    </submittedName>
</protein>
<keyword evidence="1" id="KW-0732">Signal</keyword>
<name>A0A137P4B7_CONC2</name>
<dbReference type="Proteomes" id="UP000070444">
    <property type="component" value="Unassembled WGS sequence"/>
</dbReference>
<dbReference type="AlphaFoldDB" id="A0A137P4B7"/>
<sequence>MMKSLALKFFLIQTLSAGLECPGEYGGNELNIIGYVGNKQFYCSNYSLDSGCRYSDYSTPPPGVMPGDCKLRDEEYNGNFVTKRYDCGNFYDHWRFGCDMVSIYNLNCKFEFNPEKKNA</sequence>
<dbReference type="EMBL" id="KQ964521">
    <property type="protein sequence ID" value="KXN69846.1"/>
    <property type="molecule type" value="Genomic_DNA"/>
</dbReference>
<evidence type="ECO:0000313" key="2">
    <source>
        <dbReference type="EMBL" id="KXN69846.1"/>
    </source>
</evidence>
<keyword evidence="3" id="KW-1185">Reference proteome</keyword>
<feature type="chain" id="PRO_5007294464" evidence="1">
    <location>
        <begin position="18"/>
        <end position="119"/>
    </location>
</feature>
<proteinExistence type="predicted"/>
<evidence type="ECO:0000256" key="1">
    <source>
        <dbReference type="SAM" id="SignalP"/>
    </source>
</evidence>
<gene>
    <name evidence="2" type="ORF">CONCODRAFT_7669</name>
</gene>
<feature type="signal peptide" evidence="1">
    <location>
        <begin position="1"/>
        <end position="17"/>
    </location>
</feature>
<reference evidence="2 3" key="1">
    <citation type="journal article" date="2015" name="Genome Biol. Evol.">
        <title>Phylogenomic analyses indicate that early fungi evolved digesting cell walls of algal ancestors of land plants.</title>
        <authorList>
            <person name="Chang Y."/>
            <person name="Wang S."/>
            <person name="Sekimoto S."/>
            <person name="Aerts A.L."/>
            <person name="Choi C."/>
            <person name="Clum A."/>
            <person name="LaButti K.M."/>
            <person name="Lindquist E.A."/>
            <person name="Yee Ngan C."/>
            <person name="Ohm R.A."/>
            <person name="Salamov A.A."/>
            <person name="Grigoriev I.V."/>
            <person name="Spatafora J.W."/>
            <person name="Berbee M.L."/>
        </authorList>
    </citation>
    <scope>NUCLEOTIDE SEQUENCE [LARGE SCALE GENOMIC DNA]</scope>
    <source>
        <strain evidence="2 3">NRRL 28638</strain>
    </source>
</reference>
<evidence type="ECO:0000313" key="3">
    <source>
        <dbReference type="Proteomes" id="UP000070444"/>
    </source>
</evidence>